<protein>
    <submittedName>
        <fullName evidence="1">Uncharacterized protein</fullName>
    </submittedName>
</protein>
<feature type="non-terminal residue" evidence="1">
    <location>
        <position position="99"/>
    </location>
</feature>
<organism evidence="1">
    <name type="scientific">Rhizopus microsporus var. microsporus</name>
    <dbReference type="NCBI Taxonomy" id="86635"/>
    <lineage>
        <taxon>Eukaryota</taxon>
        <taxon>Fungi</taxon>
        <taxon>Fungi incertae sedis</taxon>
        <taxon>Mucoromycota</taxon>
        <taxon>Mucoromycotina</taxon>
        <taxon>Mucoromycetes</taxon>
        <taxon>Mucorales</taxon>
        <taxon>Mucorineae</taxon>
        <taxon>Rhizopodaceae</taxon>
        <taxon>Rhizopus</taxon>
    </lineage>
</organism>
<accession>A0A1X0QM47</accession>
<gene>
    <name evidence="1" type="ORF">BCV72DRAFT_96129</name>
</gene>
<dbReference type="Proteomes" id="UP000242414">
    <property type="component" value="Unassembled WGS sequence"/>
</dbReference>
<reference evidence="1" key="1">
    <citation type="journal article" date="2016" name="Proc. Natl. Acad. Sci. U.S.A.">
        <title>Lipid metabolic changes in an early divergent fungus govern the establishment of a mutualistic symbiosis with endobacteria.</title>
        <authorList>
            <person name="Lastovetsky O.A."/>
            <person name="Gaspar M.L."/>
            <person name="Mondo S.J."/>
            <person name="LaButti K.M."/>
            <person name="Sandor L."/>
            <person name="Grigoriev I.V."/>
            <person name="Henry S.A."/>
            <person name="Pawlowska T.E."/>
        </authorList>
    </citation>
    <scope>NUCLEOTIDE SEQUENCE [LARGE SCALE GENOMIC DNA]</scope>
    <source>
        <strain evidence="1">ATCC 52814</strain>
    </source>
</reference>
<dbReference type="OrthoDB" id="2287198at2759"/>
<dbReference type="EMBL" id="KV922258">
    <property type="protein sequence ID" value="ORE00826.1"/>
    <property type="molecule type" value="Genomic_DNA"/>
</dbReference>
<dbReference type="AlphaFoldDB" id="A0A1X0QM47"/>
<sequence length="99" mass="11678">MGDIPATAKKQKNITINIQMNKSIFFYILYFNKVKLFNAAKSGRLAGGISERTVQKWTKRLKKVKDWNILEKQTNLINRTKPQLGDMHKFHLNFYDEYP</sequence>
<evidence type="ECO:0000313" key="1">
    <source>
        <dbReference type="EMBL" id="ORE00826.1"/>
    </source>
</evidence>
<name>A0A1X0QM47_RHIZD</name>
<dbReference type="VEuPathDB" id="FungiDB:BCV72DRAFT_96129"/>
<proteinExistence type="predicted"/>